<name>A0ACC2SHX2_9FUNG</name>
<reference evidence="1" key="1">
    <citation type="submission" date="2022-04" db="EMBL/GenBank/DDBJ databases">
        <title>Genome of the entomopathogenic fungus Entomophthora muscae.</title>
        <authorList>
            <person name="Elya C."/>
            <person name="Lovett B.R."/>
            <person name="Lee E."/>
            <person name="Macias A.M."/>
            <person name="Hajek A.E."/>
            <person name="De Bivort B.L."/>
            <person name="Kasson M.T."/>
            <person name="De Fine Licht H.H."/>
            <person name="Stajich J.E."/>
        </authorList>
    </citation>
    <scope>NUCLEOTIDE SEQUENCE</scope>
    <source>
        <strain evidence="1">Berkeley</strain>
    </source>
</reference>
<gene>
    <name evidence="1" type="ORF">DSO57_1016434</name>
</gene>
<accession>A0ACC2SHX2</accession>
<proteinExistence type="predicted"/>
<protein>
    <submittedName>
        <fullName evidence="1">Uncharacterized protein</fullName>
    </submittedName>
</protein>
<dbReference type="EMBL" id="QTSX02005037">
    <property type="protein sequence ID" value="KAJ9061859.1"/>
    <property type="molecule type" value="Genomic_DNA"/>
</dbReference>
<comment type="caution">
    <text evidence="1">The sequence shown here is derived from an EMBL/GenBank/DDBJ whole genome shotgun (WGS) entry which is preliminary data.</text>
</comment>
<evidence type="ECO:0000313" key="1">
    <source>
        <dbReference type="EMBL" id="KAJ9061859.1"/>
    </source>
</evidence>
<keyword evidence="2" id="KW-1185">Reference proteome</keyword>
<dbReference type="Proteomes" id="UP001165960">
    <property type="component" value="Unassembled WGS sequence"/>
</dbReference>
<evidence type="ECO:0000313" key="2">
    <source>
        <dbReference type="Proteomes" id="UP001165960"/>
    </source>
</evidence>
<organism evidence="1 2">
    <name type="scientific">Entomophthora muscae</name>
    <dbReference type="NCBI Taxonomy" id="34485"/>
    <lineage>
        <taxon>Eukaryota</taxon>
        <taxon>Fungi</taxon>
        <taxon>Fungi incertae sedis</taxon>
        <taxon>Zoopagomycota</taxon>
        <taxon>Entomophthoromycotina</taxon>
        <taxon>Entomophthoromycetes</taxon>
        <taxon>Entomophthorales</taxon>
        <taxon>Entomophthoraceae</taxon>
        <taxon>Entomophthora</taxon>
    </lineage>
</organism>
<sequence>MNDLRATQEQKQKQKLKQEQEEQGLPFGAGHSTMHLNGTMCSSVRGEQLWMQLLEGWRSAPQWLLNT</sequence>